<feature type="non-terminal residue" evidence="1">
    <location>
        <position position="1"/>
    </location>
</feature>
<evidence type="ECO:0000313" key="1">
    <source>
        <dbReference type="EMBL" id="CAG8825775.1"/>
    </source>
</evidence>
<evidence type="ECO:0000313" key="2">
    <source>
        <dbReference type="Proteomes" id="UP000789405"/>
    </source>
</evidence>
<dbReference type="AlphaFoldDB" id="A0A9N9PKM6"/>
<protein>
    <submittedName>
        <fullName evidence="1">19698_t:CDS:1</fullName>
    </submittedName>
</protein>
<organism evidence="1 2">
    <name type="scientific">Dentiscutata erythropus</name>
    <dbReference type="NCBI Taxonomy" id="1348616"/>
    <lineage>
        <taxon>Eukaryota</taxon>
        <taxon>Fungi</taxon>
        <taxon>Fungi incertae sedis</taxon>
        <taxon>Mucoromycota</taxon>
        <taxon>Glomeromycotina</taxon>
        <taxon>Glomeromycetes</taxon>
        <taxon>Diversisporales</taxon>
        <taxon>Gigasporaceae</taxon>
        <taxon>Dentiscutata</taxon>
    </lineage>
</organism>
<keyword evidence="2" id="KW-1185">Reference proteome</keyword>
<name>A0A9N9PKM6_9GLOM</name>
<dbReference type="OrthoDB" id="10457785at2759"/>
<sequence length="143" mass="16804">IVPDSVFQNWDQLDRYIKMYAKQNGFVSIITCSKFDGATRRRCRYACENQGIGHLKKTAIVENQKQSQTKWLGLKEEIKYYTSKGLNMRMQLSLLEDKYLDILFLPQDLLSTIQSFKKQNKVINEAFILLETLFNNKAQDPNW</sequence>
<reference evidence="1" key="1">
    <citation type="submission" date="2021-06" db="EMBL/GenBank/DDBJ databases">
        <authorList>
            <person name="Kallberg Y."/>
            <person name="Tangrot J."/>
            <person name="Rosling A."/>
        </authorList>
    </citation>
    <scope>NUCLEOTIDE SEQUENCE</scope>
    <source>
        <strain evidence="1">MA453B</strain>
    </source>
</reference>
<gene>
    <name evidence="1" type="ORF">DERYTH_LOCUS27967</name>
</gene>
<dbReference type="Proteomes" id="UP000789405">
    <property type="component" value="Unassembled WGS sequence"/>
</dbReference>
<feature type="non-terminal residue" evidence="1">
    <location>
        <position position="143"/>
    </location>
</feature>
<proteinExistence type="predicted"/>
<accession>A0A9N9PKM6</accession>
<dbReference type="EMBL" id="CAJVPY010067030">
    <property type="protein sequence ID" value="CAG8825775.1"/>
    <property type="molecule type" value="Genomic_DNA"/>
</dbReference>
<comment type="caution">
    <text evidence="1">The sequence shown here is derived from an EMBL/GenBank/DDBJ whole genome shotgun (WGS) entry which is preliminary data.</text>
</comment>